<evidence type="ECO:0000256" key="3">
    <source>
        <dbReference type="ARBA" id="ARBA00022723"/>
    </source>
</evidence>
<dbReference type="SUPFAM" id="SSF56784">
    <property type="entry name" value="HAD-like"/>
    <property type="match status" value="1"/>
</dbReference>
<gene>
    <name evidence="5" type="ORF">GGQ59_002686</name>
</gene>
<reference evidence="5 6" key="1">
    <citation type="submission" date="2020-08" db="EMBL/GenBank/DDBJ databases">
        <title>Genomic Encyclopedia of Type Strains, Phase IV (KMG-IV): sequencing the most valuable type-strain genomes for metagenomic binning, comparative biology and taxonomic classification.</title>
        <authorList>
            <person name="Goeker M."/>
        </authorList>
    </citation>
    <scope>NUCLEOTIDE SEQUENCE [LARGE SCALE GENOMIC DNA]</scope>
    <source>
        <strain evidence="5 6">DSM 102850</strain>
    </source>
</reference>
<evidence type="ECO:0000256" key="4">
    <source>
        <dbReference type="ARBA" id="ARBA00022842"/>
    </source>
</evidence>
<keyword evidence="3" id="KW-0479">Metal-binding</keyword>
<dbReference type="GO" id="GO:0016787">
    <property type="term" value="F:hydrolase activity"/>
    <property type="evidence" value="ECO:0007669"/>
    <property type="project" value="UniProtKB-KW"/>
</dbReference>
<evidence type="ECO:0000256" key="1">
    <source>
        <dbReference type="ARBA" id="ARBA00001946"/>
    </source>
</evidence>
<dbReference type="GO" id="GO:0046872">
    <property type="term" value="F:metal ion binding"/>
    <property type="evidence" value="ECO:0007669"/>
    <property type="project" value="UniProtKB-KW"/>
</dbReference>
<dbReference type="Gene3D" id="1.10.150.240">
    <property type="entry name" value="Putative phosphatase, domain 2"/>
    <property type="match status" value="1"/>
</dbReference>
<comment type="similarity">
    <text evidence="2">Belongs to the HAD-like hydrolase superfamily. CbbY/CbbZ/Gph/YieH family.</text>
</comment>
<comment type="cofactor">
    <cofactor evidence="1">
        <name>Mg(2+)</name>
        <dbReference type="ChEBI" id="CHEBI:18420"/>
    </cofactor>
</comment>
<evidence type="ECO:0000256" key="2">
    <source>
        <dbReference type="ARBA" id="ARBA00006171"/>
    </source>
</evidence>
<dbReference type="Gene3D" id="3.40.50.1000">
    <property type="entry name" value="HAD superfamily/HAD-like"/>
    <property type="match status" value="1"/>
</dbReference>
<dbReference type="PANTHER" id="PTHR46193:SF10">
    <property type="entry name" value="6-PHOSPHOGLUCONATE PHOSPHATASE"/>
    <property type="match status" value="1"/>
</dbReference>
<dbReference type="EMBL" id="JACHOB010000006">
    <property type="protein sequence ID" value="MBB4660142.1"/>
    <property type="molecule type" value="Genomic_DNA"/>
</dbReference>
<protein>
    <submittedName>
        <fullName evidence="5">HAD superfamily hydrolase (TIGR01509 family)</fullName>
    </submittedName>
</protein>
<accession>A0A840I6P7</accession>
<dbReference type="NCBIfam" id="TIGR01509">
    <property type="entry name" value="HAD-SF-IA-v3"/>
    <property type="match status" value="1"/>
</dbReference>
<organism evidence="5 6">
    <name type="scientific">Parvularcula dongshanensis</name>
    <dbReference type="NCBI Taxonomy" id="1173995"/>
    <lineage>
        <taxon>Bacteria</taxon>
        <taxon>Pseudomonadati</taxon>
        <taxon>Pseudomonadota</taxon>
        <taxon>Alphaproteobacteria</taxon>
        <taxon>Parvularculales</taxon>
        <taxon>Parvularculaceae</taxon>
        <taxon>Parvularcula</taxon>
    </lineage>
</organism>
<dbReference type="Proteomes" id="UP000563524">
    <property type="component" value="Unassembled WGS sequence"/>
</dbReference>
<dbReference type="AlphaFoldDB" id="A0A840I6P7"/>
<dbReference type="InterPro" id="IPR006439">
    <property type="entry name" value="HAD-SF_hydro_IA"/>
</dbReference>
<keyword evidence="6" id="KW-1185">Reference proteome</keyword>
<dbReference type="InterPro" id="IPR051600">
    <property type="entry name" value="Beta-PGM-like"/>
</dbReference>
<dbReference type="InterPro" id="IPR023198">
    <property type="entry name" value="PGP-like_dom2"/>
</dbReference>
<dbReference type="PANTHER" id="PTHR46193">
    <property type="entry name" value="6-PHOSPHOGLUCONATE PHOSPHATASE"/>
    <property type="match status" value="1"/>
</dbReference>
<dbReference type="SFLD" id="SFLDS00003">
    <property type="entry name" value="Haloacid_Dehalogenase"/>
    <property type="match status" value="1"/>
</dbReference>
<dbReference type="InterPro" id="IPR023214">
    <property type="entry name" value="HAD_sf"/>
</dbReference>
<sequence length="240" mass="25293">MARGDLADPETLARLRTARAVIFDCDGVLVDSERLFVDTELEHLAAAGLAIEREDYLARFVGLADVDLFPAMDEAVRAATGQALGRAAFDTMTARKVARLERELEAVEDAVETAKALGLPIAVASNSGRTTLRKKLEWTGLAPLFGEYVFSVDDVENAKPAPDLYLHAARALGVPPHDCVVIEDSAQGVRAAVAAGAMAVGFTGGGHADRGLCDRLTAAGALACASRHKDLPNLLRGDAS</sequence>
<dbReference type="SFLD" id="SFLDG01129">
    <property type="entry name" value="C1.5:_HAD__Beta-PGM__Phosphata"/>
    <property type="match status" value="1"/>
</dbReference>
<dbReference type="RefSeq" id="WP_183819424.1">
    <property type="nucleotide sequence ID" value="NZ_JACHOB010000006.1"/>
</dbReference>
<evidence type="ECO:0000313" key="6">
    <source>
        <dbReference type="Proteomes" id="UP000563524"/>
    </source>
</evidence>
<comment type="caution">
    <text evidence="5">The sequence shown here is derived from an EMBL/GenBank/DDBJ whole genome shotgun (WGS) entry which is preliminary data.</text>
</comment>
<proteinExistence type="inferred from homology"/>
<dbReference type="Pfam" id="PF00702">
    <property type="entry name" value="Hydrolase"/>
    <property type="match status" value="1"/>
</dbReference>
<name>A0A840I6P7_9PROT</name>
<keyword evidence="5" id="KW-0378">Hydrolase</keyword>
<keyword evidence="4" id="KW-0460">Magnesium</keyword>
<dbReference type="InterPro" id="IPR036412">
    <property type="entry name" value="HAD-like_sf"/>
</dbReference>
<evidence type="ECO:0000313" key="5">
    <source>
        <dbReference type="EMBL" id="MBB4660142.1"/>
    </source>
</evidence>
<dbReference type="PRINTS" id="PR00413">
    <property type="entry name" value="HADHALOGNASE"/>
</dbReference>